<dbReference type="EMBL" id="OVEO01000003">
    <property type="protein sequence ID" value="SPQ95142.1"/>
    <property type="molecule type" value="Genomic_DNA"/>
</dbReference>
<evidence type="ECO:0000313" key="1">
    <source>
        <dbReference type="EMBL" id="SPQ95142.1"/>
    </source>
</evidence>
<keyword evidence="1" id="KW-0496">Mitochondrion</keyword>
<proteinExistence type="predicted"/>
<name>A0A3P3Y4N2_PLABS</name>
<reference evidence="1 2" key="1">
    <citation type="submission" date="2018-03" db="EMBL/GenBank/DDBJ databases">
        <authorList>
            <person name="Fogelqvist J."/>
        </authorList>
    </citation>
    <scope>NUCLEOTIDE SEQUENCE [LARGE SCALE GENOMIC DNA]</scope>
</reference>
<accession>A0A3P3Y4N2</accession>
<organism evidence="1 2">
    <name type="scientific">Plasmodiophora brassicae</name>
    <name type="common">Clubroot disease agent</name>
    <dbReference type="NCBI Taxonomy" id="37360"/>
    <lineage>
        <taxon>Eukaryota</taxon>
        <taxon>Sar</taxon>
        <taxon>Rhizaria</taxon>
        <taxon>Endomyxa</taxon>
        <taxon>Phytomyxea</taxon>
        <taxon>Plasmodiophorida</taxon>
        <taxon>Plasmodiophoridae</taxon>
        <taxon>Plasmodiophora</taxon>
    </lineage>
</organism>
<gene>
    <name evidence="1" type="ORF">PLBR_LOCUS2357</name>
</gene>
<protein>
    <submittedName>
        <fullName evidence="1">Uncharacterized protein</fullName>
    </submittedName>
</protein>
<dbReference type="AlphaFoldDB" id="A0A3P3Y4N2"/>
<evidence type="ECO:0000313" key="2">
    <source>
        <dbReference type="Proteomes" id="UP000290189"/>
    </source>
</evidence>
<dbReference type="Proteomes" id="UP000290189">
    <property type="component" value="Unassembled WGS sequence"/>
</dbReference>
<sequence length="145" mass="15982">MAVNWTARTTSKMRMVRFPRTRSPTHTRLLLLRRSAIGSRPREKLCNLPYRGDQDVISGPGFQVDLCMAPDYLRLSCVFMGNPAAVVIGPFPDRVIMLGVAGESGDDFKRTVVTFDQLMPFRPGRSVSCPRSLAAPISPATAQAD</sequence>
<geneLocation type="mitochondrion" evidence="1"/>